<dbReference type="SUPFAM" id="SSF53795">
    <property type="entry name" value="PEP carboxykinase-like"/>
    <property type="match status" value="1"/>
</dbReference>
<proteinExistence type="predicted"/>
<evidence type="ECO:0008006" key="3">
    <source>
        <dbReference type="Google" id="ProtNLM"/>
    </source>
</evidence>
<name>A0A5Q2N638_9FIRM</name>
<protein>
    <recommendedName>
        <fullName evidence="3">Phosphoenolpyruvate carboxykinase</fullName>
    </recommendedName>
</protein>
<evidence type="ECO:0000313" key="1">
    <source>
        <dbReference type="EMBL" id="QGG47720.1"/>
    </source>
</evidence>
<reference evidence="2" key="1">
    <citation type="submission" date="2019-11" db="EMBL/GenBank/DDBJ databases">
        <title>Genome sequence of Heliorestis convoluta strain HH, an alkaliphilic and minimalistic phototrophic bacterium from a soda lake in Egypt.</title>
        <authorList>
            <person name="Dewey E.D."/>
            <person name="Stokes L.M."/>
            <person name="Burchell B.M."/>
            <person name="Shaffer K.N."/>
            <person name="Huntington A.M."/>
            <person name="Baker J.M."/>
            <person name="Nadendla S."/>
            <person name="Giglio M.G."/>
            <person name="Touchman J.W."/>
            <person name="Blankenship R.E."/>
            <person name="Madigan M.T."/>
            <person name="Sattley W.M."/>
        </authorList>
    </citation>
    <scope>NUCLEOTIDE SEQUENCE [LARGE SCALE GENOMIC DNA]</scope>
    <source>
        <strain evidence="2">HH</strain>
    </source>
</reference>
<dbReference type="EMBL" id="CP045875">
    <property type="protein sequence ID" value="QGG47720.1"/>
    <property type="molecule type" value="Genomic_DNA"/>
</dbReference>
<dbReference type="OrthoDB" id="7052199at2"/>
<evidence type="ECO:0000313" key="2">
    <source>
        <dbReference type="Proteomes" id="UP000366051"/>
    </source>
</evidence>
<accession>A0A5Q2N638</accession>
<sequence>MIKSKVFNSKAIIRIKNGLCETTEDIFSSHFFKDVIRLCINDLQAKQSPLLGIFGDKTIDEQNIDLLIEALRHLSKMPIKAVTAVVDDSEVFFRDSTLLAHFVQYLYDFWIGFERFTICEAEGEIFDKRLSNQFSRSVDRLNGLIQKAYQDIEDNISMNYVRIHRQVIAGGDISAVGMRKEIPYPELYKDLNRIQIIRKVLLYPPLVLDPSMNKRTGQFIKIDQNPMKHCQLNPDEWLCYPAKVGPLLINIYFHETFIDLGLSLCNLFDLANPEELKRKPDAVYLFGVPDDSLDGLASFPTVFYDDEENDMLVAAIPNRQQFGYFGYLKKMVLTLHNIKMMKQGKWPFHGALVRITLKDGKSATILMIGDTGAGKSETLEAFRVIGGEEIGEMLIIADDMGSLQIDEQEGILGYGTEIGAFLRIDDLQSGYAFGQLHRSIIMSAGRVNARIVIPVTDFKSVISGHQIDFILYCNNYDEVDEDRPLLEPFSTAEEALDVFRKGAVMSKGTTTSSGLVYNYFGNIFGPVQYKKMHDELAEKYFAAFFEKGVYVGQLRTRLGLPGWEFKGPEEAARELAKQIRNR</sequence>
<gene>
    <name evidence="1" type="ORF">FTV88_1621</name>
</gene>
<dbReference type="AlphaFoldDB" id="A0A5Q2N638"/>
<keyword evidence="2" id="KW-1185">Reference proteome</keyword>
<dbReference type="Proteomes" id="UP000366051">
    <property type="component" value="Chromosome"/>
</dbReference>
<dbReference type="RefSeq" id="WP_153725037.1">
    <property type="nucleotide sequence ID" value="NZ_CP045875.1"/>
</dbReference>
<organism evidence="1 2">
    <name type="scientific">Heliorestis convoluta</name>
    <dbReference type="NCBI Taxonomy" id="356322"/>
    <lineage>
        <taxon>Bacteria</taxon>
        <taxon>Bacillati</taxon>
        <taxon>Bacillota</taxon>
        <taxon>Clostridia</taxon>
        <taxon>Eubacteriales</taxon>
        <taxon>Heliobacteriaceae</taxon>
        <taxon>Heliorestis</taxon>
    </lineage>
</organism>
<dbReference type="KEGG" id="hcv:FTV88_1621"/>